<protein>
    <submittedName>
        <fullName evidence="2">Uncharacterized protein</fullName>
    </submittedName>
</protein>
<dbReference type="Proteomes" id="UP001140510">
    <property type="component" value="Unassembled WGS sequence"/>
</dbReference>
<evidence type="ECO:0000256" key="1">
    <source>
        <dbReference type="SAM" id="MobiDB-lite"/>
    </source>
</evidence>
<gene>
    <name evidence="2" type="ORF">N0V91_008212</name>
</gene>
<reference evidence="2" key="1">
    <citation type="submission" date="2022-10" db="EMBL/GenBank/DDBJ databases">
        <title>Tapping the CABI collections for fungal endophytes: first genome assemblies for Collariella, Neodidymelliopsis, Ascochyta clinopodiicola, Didymella pomorum, Didymosphaeria variabile, Neocosmospora piperis and Neocucurbitaria cava.</title>
        <authorList>
            <person name="Hill R."/>
        </authorList>
    </citation>
    <scope>NUCLEOTIDE SEQUENCE</scope>
    <source>
        <strain evidence="2">IMI 355091</strain>
    </source>
</reference>
<name>A0A9W8Z7R3_9PLEO</name>
<dbReference type="EMBL" id="JAPEVA010000079">
    <property type="protein sequence ID" value="KAJ4401071.1"/>
    <property type="molecule type" value="Genomic_DNA"/>
</dbReference>
<comment type="caution">
    <text evidence="2">The sequence shown here is derived from an EMBL/GenBank/DDBJ whole genome shotgun (WGS) entry which is preliminary data.</text>
</comment>
<sequence length="251" mass="29003">MMIRSTAKRSLTFDPGQIQVTTELNRQSVRKFMAVGITDKETFIIISRTLELTDEEDFLGTPNYTDRRKFVFFHPDHEDAAEESEAAYALLGNKFIWEVSVFLGDKGVKSNPNILFKVDTSTHVPSFQNPKGKQKNHVKKKSKLRPKARGPQGARRKAVRLLRDRPDLLTNHIEILSTSIVWKADDEPKDDRDKTDNELWCSYFKRSLGLMKAMLMDDNEVRRELGWGVIQSPWDGDMRQDLEAWGYDDSH</sequence>
<accession>A0A9W8Z7R3</accession>
<organism evidence="2 3">
    <name type="scientific">Didymella pomorum</name>
    <dbReference type="NCBI Taxonomy" id="749634"/>
    <lineage>
        <taxon>Eukaryota</taxon>
        <taxon>Fungi</taxon>
        <taxon>Dikarya</taxon>
        <taxon>Ascomycota</taxon>
        <taxon>Pezizomycotina</taxon>
        <taxon>Dothideomycetes</taxon>
        <taxon>Pleosporomycetidae</taxon>
        <taxon>Pleosporales</taxon>
        <taxon>Pleosporineae</taxon>
        <taxon>Didymellaceae</taxon>
        <taxon>Didymella</taxon>
    </lineage>
</organism>
<proteinExistence type="predicted"/>
<evidence type="ECO:0000313" key="2">
    <source>
        <dbReference type="EMBL" id="KAJ4401071.1"/>
    </source>
</evidence>
<feature type="region of interest" description="Disordered" evidence="1">
    <location>
        <begin position="125"/>
        <end position="157"/>
    </location>
</feature>
<keyword evidence="3" id="KW-1185">Reference proteome</keyword>
<evidence type="ECO:0000313" key="3">
    <source>
        <dbReference type="Proteomes" id="UP001140510"/>
    </source>
</evidence>
<dbReference type="AlphaFoldDB" id="A0A9W8Z7R3"/>
<feature type="compositionally biased region" description="Basic residues" evidence="1">
    <location>
        <begin position="132"/>
        <end position="157"/>
    </location>
</feature>